<dbReference type="PROSITE" id="PS50225">
    <property type="entry name" value="SOCS"/>
    <property type="match status" value="1"/>
</dbReference>
<evidence type="ECO:0000259" key="4">
    <source>
        <dbReference type="PROSITE" id="PS50225"/>
    </source>
</evidence>
<dbReference type="CDD" id="cd03587">
    <property type="entry name" value="SOCS"/>
    <property type="match status" value="1"/>
</dbReference>
<dbReference type="Gene3D" id="1.25.40.20">
    <property type="entry name" value="Ankyrin repeat-containing domain"/>
    <property type="match status" value="2"/>
</dbReference>
<dbReference type="InterPro" id="IPR036770">
    <property type="entry name" value="Ankyrin_rpt-contain_sf"/>
</dbReference>
<dbReference type="InterPro" id="IPR051637">
    <property type="entry name" value="Ank_repeat_dom-contain_49"/>
</dbReference>
<dbReference type="PANTHER" id="PTHR24180">
    <property type="entry name" value="CYCLIN-DEPENDENT KINASE INHIBITOR 2C-RELATED"/>
    <property type="match status" value="1"/>
</dbReference>
<dbReference type="Pfam" id="PF00023">
    <property type="entry name" value="Ank"/>
    <property type="match status" value="1"/>
</dbReference>
<reference evidence="6" key="3">
    <citation type="submission" date="2015-06" db="UniProtKB">
        <authorList>
            <consortium name="EnsemblMetazoa"/>
        </authorList>
    </citation>
    <scope>IDENTIFICATION</scope>
</reference>
<evidence type="ECO:0000256" key="1">
    <source>
        <dbReference type="ARBA" id="ARBA00022737"/>
    </source>
</evidence>
<dbReference type="EnsemblMetazoa" id="CapteT217564">
    <property type="protein sequence ID" value="CapteP217564"/>
    <property type="gene ID" value="CapteG217564"/>
</dbReference>
<dbReference type="HOGENOM" id="CLU_350996_0_0_1"/>
<dbReference type="Proteomes" id="UP000014760">
    <property type="component" value="Unassembled WGS sequence"/>
</dbReference>
<evidence type="ECO:0000313" key="5">
    <source>
        <dbReference type="EMBL" id="ELT91153.1"/>
    </source>
</evidence>
<dbReference type="SUPFAM" id="SSF48403">
    <property type="entry name" value="Ankyrin repeat"/>
    <property type="match status" value="1"/>
</dbReference>
<evidence type="ECO:0000256" key="3">
    <source>
        <dbReference type="PROSITE-ProRule" id="PRU00023"/>
    </source>
</evidence>
<evidence type="ECO:0000256" key="2">
    <source>
        <dbReference type="ARBA" id="ARBA00023043"/>
    </source>
</evidence>
<keyword evidence="1" id="KW-0677">Repeat</keyword>
<protein>
    <recommendedName>
        <fullName evidence="4">SOCS box domain-containing protein</fullName>
    </recommendedName>
</protein>
<keyword evidence="7" id="KW-1185">Reference proteome</keyword>
<dbReference type="InterPro" id="IPR001496">
    <property type="entry name" value="SOCS_box"/>
</dbReference>
<gene>
    <name evidence="5" type="ORF">CAPTEDRAFT_217564</name>
</gene>
<reference evidence="5 7" key="2">
    <citation type="journal article" date="2013" name="Nature">
        <title>Insights into bilaterian evolution from three spiralian genomes.</title>
        <authorList>
            <person name="Simakov O."/>
            <person name="Marletaz F."/>
            <person name="Cho S.J."/>
            <person name="Edsinger-Gonzales E."/>
            <person name="Havlak P."/>
            <person name="Hellsten U."/>
            <person name="Kuo D.H."/>
            <person name="Larsson T."/>
            <person name="Lv J."/>
            <person name="Arendt D."/>
            <person name="Savage R."/>
            <person name="Osoegawa K."/>
            <person name="de Jong P."/>
            <person name="Grimwood J."/>
            <person name="Chapman J.A."/>
            <person name="Shapiro H."/>
            <person name="Aerts A."/>
            <person name="Otillar R.P."/>
            <person name="Terry A.Y."/>
            <person name="Boore J.L."/>
            <person name="Grigoriev I.V."/>
            <person name="Lindberg D.R."/>
            <person name="Seaver E.C."/>
            <person name="Weisblat D.A."/>
            <person name="Putnam N.H."/>
            <person name="Rokhsar D.S."/>
        </authorList>
    </citation>
    <scope>NUCLEOTIDE SEQUENCE</scope>
    <source>
        <strain evidence="5 7">I ESC-2004</strain>
    </source>
</reference>
<accession>R7TBP6</accession>
<dbReference type="PROSITE" id="PS50297">
    <property type="entry name" value="ANK_REP_REGION"/>
    <property type="match status" value="1"/>
</dbReference>
<keyword evidence="2 3" id="KW-0040">ANK repeat</keyword>
<dbReference type="EMBL" id="KB310617">
    <property type="protein sequence ID" value="ELT91153.1"/>
    <property type="molecule type" value="Genomic_DNA"/>
</dbReference>
<proteinExistence type="predicted"/>
<dbReference type="SMART" id="SM00248">
    <property type="entry name" value="ANK"/>
    <property type="match status" value="5"/>
</dbReference>
<reference evidence="7" key="1">
    <citation type="submission" date="2012-12" db="EMBL/GenBank/DDBJ databases">
        <authorList>
            <person name="Hellsten U."/>
            <person name="Grimwood J."/>
            <person name="Chapman J.A."/>
            <person name="Shapiro H."/>
            <person name="Aerts A."/>
            <person name="Otillar R.P."/>
            <person name="Terry A.Y."/>
            <person name="Boore J.L."/>
            <person name="Simakov O."/>
            <person name="Marletaz F."/>
            <person name="Cho S.-J."/>
            <person name="Edsinger-Gonzales E."/>
            <person name="Havlak P."/>
            <person name="Kuo D.-H."/>
            <person name="Larsson T."/>
            <person name="Lv J."/>
            <person name="Arendt D."/>
            <person name="Savage R."/>
            <person name="Osoegawa K."/>
            <person name="de Jong P."/>
            <person name="Lindberg D.R."/>
            <person name="Seaver E.C."/>
            <person name="Weisblat D.A."/>
            <person name="Putnam N.H."/>
            <person name="Grigoriev I.V."/>
            <person name="Rokhsar D.S."/>
        </authorList>
    </citation>
    <scope>NUCLEOTIDE SEQUENCE</scope>
    <source>
        <strain evidence="7">I ESC-2004</strain>
    </source>
</reference>
<evidence type="ECO:0000313" key="7">
    <source>
        <dbReference type="Proteomes" id="UP000014760"/>
    </source>
</evidence>
<dbReference type="Pfam" id="PF07525">
    <property type="entry name" value="SOCS_box"/>
    <property type="match status" value="1"/>
</dbReference>
<dbReference type="AlphaFoldDB" id="R7TBP6"/>
<feature type="domain" description="SOCS box" evidence="4">
    <location>
        <begin position="744"/>
        <end position="782"/>
    </location>
</feature>
<dbReference type="PANTHER" id="PTHR24180:SF45">
    <property type="entry name" value="POLY [ADP-RIBOSE] POLYMERASE TANKYRASE"/>
    <property type="match status" value="1"/>
</dbReference>
<dbReference type="EMBL" id="AMQN01013935">
    <property type="status" value="NOT_ANNOTATED_CDS"/>
    <property type="molecule type" value="Genomic_DNA"/>
</dbReference>
<dbReference type="PROSITE" id="PS50088">
    <property type="entry name" value="ANK_REPEAT"/>
    <property type="match status" value="1"/>
</dbReference>
<dbReference type="InterPro" id="IPR002110">
    <property type="entry name" value="Ankyrin_rpt"/>
</dbReference>
<sequence length="802" mass="89649">MASRHAARAEQRMLKMKSLDDLSDDLNNSDIAISQRTTDAIQVIKMEIRRSSLHKGSCESLAQSASSGSLSAQTSDSGLSSETGICPVKSALSKVPSKDWPILYWKRVGSGNYSLVQEVILRDKPAVLRAILQLCSVNLNYVKCTQESSIEYPLHLACRCGSAEVISVLLDHGANLSKQSCVSEPCGYGTLKDAPSFHFPHYKLTPLWHALIEDQVPALETLLSHRRSSYEIRPIDALKDACSASAVKCVKWMLDRAGSSSDFTAALLFRRNVVDLLTTLISLTTSPDILQMLRTNQQLMGFLPAHVTDAELLPDQLYRIYSNSRAINLHSATEFFLSYLKARASKEHLDRVLQYRAPDGSTVLHMLCQRHHHLVSQLLHYEIAFDGGLLAAAGRKHLLKDHCACLSTLLRLGADVTAVTCTGLSALDTLFPAPRSPHRQTVDAFPRLDLLDEVTLDFIIAVLRQFFMKDGKACSQRPLLLLHACGAAGSTFSYQRHFNEPNIERVVIIFEILLNHGLNPNHKDREGRTALIYIIHSVWYGGVQGTFDPCYLKAFNQILACFIEHGLDILDVLPNVNRYYLGGATVDGVPKLKSATYLCELVGMLRDTFPPGYSDLGNADRKQLHNQLALLIHTFFRFGCQNILVQELLQDRFLPGANVEYACSSVLEELLYLYLGGYSGAVSKFNEQYMQVLLHMLSCVPQVHRPLLLLAIEEKLEAFDASVWNGLTFWRERVGVVLKDAFCRPSSLKQLSRLALLQALDWRVLDRVAHLPLPPQLLQFVQFGTDWLLITNQLLGRKETDL</sequence>
<feature type="repeat" description="ANK" evidence="3">
    <location>
        <begin position="149"/>
        <end position="181"/>
    </location>
</feature>
<evidence type="ECO:0000313" key="6">
    <source>
        <dbReference type="EnsemblMetazoa" id="CapteP217564"/>
    </source>
</evidence>
<organism evidence="5">
    <name type="scientific">Capitella teleta</name>
    <name type="common">Polychaete worm</name>
    <dbReference type="NCBI Taxonomy" id="283909"/>
    <lineage>
        <taxon>Eukaryota</taxon>
        <taxon>Metazoa</taxon>
        <taxon>Spiralia</taxon>
        <taxon>Lophotrochozoa</taxon>
        <taxon>Annelida</taxon>
        <taxon>Polychaeta</taxon>
        <taxon>Sedentaria</taxon>
        <taxon>Scolecida</taxon>
        <taxon>Capitellidae</taxon>
        <taxon>Capitella</taxon>
    </lineage>
</organism>
<name>R7TBP6_CAPTE</name>
<dbReference type="SMART" id="SM00969">
    <property type="entry name" value="SOCS_box"/>
    <property type="match status" value="1"/>
</dbReference>